<dbReference type="AlphaFoldDB" id="A0A0C1L4D5"/>
<proteinExistence type="predicted"/>
<accession>A0A0C1L4D5</accession>
<dbReference type="STRING" id="1349421.OI18_08835"/>
<name>A0A0C1L4D5_9BACT</name>
<reference evidence="1 2" key="1">
    <citation type="submission" date="2014-11" db="EMBL/GenBank/DDBJ databases">
        <title>Genome sequence of Flavihumibacter solisilvae 3-3.</title>
        <authorList>
            <person name="Zhou G."/>
            <person name="Li M."/>
            <person name="Wang G."/>
        </authorList>
    </citation>
    <scope>NUCLEOTIDE SEQUENCE [LARGE SCALE GENOMIC DNA]</scope>
    <source>
        <strain evidence="1 2">3-3</strain>
    </source>
</reference>
<evidence type="ECO:0008006" key="3">
    <source>
        <dbReference type="Google" id="ProtNLM"/>
    </source>
</evidence>
<dbReference type="Proteomes" id="UP000031408">
    <property type="component" value="Unassembled WGS sequence"/>
</dbReference>
<organism evidence="1 2">
    <name type="scientific">Flavihumibacter solisilvae</name>
    <dbReference type="NCBI Taxonomy" id="1349421"/>
    <lineage>
        <taxon>Bacteria</taxon>
        <taxon>Pseudomonadati</taxon>
        <taxon>Bacteroidota</taxon>
        <taxon>Chitinophagia</taxon>
        <taxon>Chitinophagales</taxon>
        <taxon>Chitinophagaceae</taxon>
        <taxon>Flavihumibacter</taxon>
    </lineage>
</organism>
<dbReference type="RefSeq" id="WP_039139076.1">
    <property type="nucleotide sequence ID" value="NZ_JSVC01000009.1"/>
</dbReference>
<keyword evidence="2" id="KW-1185">Reference proteome</keyword>
<gene>
    <name evidence="1" type="ORF">OI18_08835</name>
</gene>
<dbReference type="EMBL" id="JSVC01000009">
    <property type="protein sequence ID" value="KIC94982.1"/>
    <property type="molecule type" value="Genomic_DNA"/>
</dbReference>
<evidence type="ECO:0000313" key="2">
    <source>
        <dbReference type="Proteomes" id="UP000031408"/>
    </source>
</evidence>
<protein>
    <recommendedName>
        <fullName evidence="3">DUF4304 domain-containing protein</fullName>
    </recommendedName>
</protein>
<evidence type="ECO:0000313" key="1">
    <source>
        <dbReference type="EMBL" id="KIC94982.1"/>
    </source>
</evidence>
<comment type="caution">
    <text evidence="1">The sequence shown here is derived from an EMBL/GenBank/DDBJ whole genome shotgun (WGS) entry which is preliminary data.</text>
</comment>
<dbReference type="OrthoDB" id="1097772at2"/>
<sequence length="161" mass="18959">MNKSDLIKIISETLGDEGFKKIKSMWYLESEECFAILELEKSPWGGQFSILLDVIVKQLDNSNVPEPINGNFISWELGQYQVDREIVKKNFDLEDDSIPLFERKAFIQEILKYRAMPFLKKVSTIEGIKHEIINNKMIRHHTMPKLWDFLNLEVERYPPVN</sequence>